<sequence length="338" mass="36102">MERVGLIDIGTVTTRAAAMDVEDGEPLFLARESRVCDLGRGVDATGQLDPEAIAAVLAMVDEALGFFAENDVHIAGCFLTSAARDAKNVEELLEPLRQRGLAPEVIEGDVEGALTFRGAAWHYPDEPLIVADLGGGSTELTYGTWEPGAENNQPANVEWVHSFELGARRLTDRFLSKNDPPARDEVFECRAYSRVTIENHLPWVGEEVTQPERLVVTGGTATSLVAMKAELEPYDPAMVQDATLTLDDVDEQCQRLASMTESERAGIVGLQPRRAGVILGGALLLGELMRATGFTKVTVSEADGLTGGCLAVYGAAHGQPGPIGFMPEVVDPSARASQ</sequence>
<dbReference type="Proteomes" id="UP001431693">
    <property type="component" value="Unassembled WGS sequence"/>
</dbReference>
<proteinExistence type="predicted"/>
<dbReference type="RefSeq" id="WP_283712870.1">
    <property type="nucleotide sequence ID" value="NZ_JASJEW010000002.1"/>
</dbReference>
<dbReference type="Pfam" id="PF02541">
    <property type="entry name" value="Ppx-GppA"/>
    <property type="match status" value="1"/>
</dbReference>
<evidence type="ECO:0000259" key="1">
    <source>
        <dbReference type="Pfam" id="PF02541"/>
    </source>
</evidence>
<evidence type="ECO:0000313" key="3">
    <source>
        <dbReference type="Proteomes" id="UP001431693"/>
    </source>
</evidence>
<name>A0ABT6ZL33_9ACTN</name>
<accession>A0ABT6ZL33</accession>
<dbReference type="PANTHER" id="PTHR30005">
    <property type="entry name" value="EXOPOLYPHOSPHATASE"/>
    <property type="match status" value="1"/>
</dbReference>
<reference evidence="2" key="1">
    <citation type="submission" date="2023-05" db="EMBL/GenBank/DDBJ databases">
        <title>[olsenella] sp. nov., isolated from a pig farm feces dump.</title>
        <authorList>
            <person name="Chang Y.-H."/>
        </authorList>
    </citation>
    <scope>NUCLEOTIDE SEQUENCE</scope>
    <source>
        <strain evidence="2">YH-ols2217</strain>
    </source>
</reference>
<dbReference type="PANTHER" id="PTHR30005:SF13">
    <property type="entry name" value="EXOPOLYPHOSPHATASE 2"/>
    <property type="match status" value="1"/>
</dbReference>
<protein>
    <submittedName>
        <fullName evidence="2">Phosphatase</fullName>
    </submittedName>
</protein>
<dbReference type="Gene3D" id="3.30.420.150">
    <property type="entry name" value="Exopolyphosphatase. Domain 2"/>
    <property type="match status" value="1"/>
</dbReference>
<gene>
    <name evidence="2" type="ORF">QJ043_06625</name>
</gene>
<dbReference type="Gene3D" id="3.30.420.40">
    <property type="match status" value="1"/>
</dbReference>
<dbReference type="InterPro" id="IPR003695">
    <property type="entry name" value="Ppx_GppA_N"/>
</dbReference>
<dbReference type="InterPro" id="IPR043129">
    <property type="entry name" value="ATPase_NBD"/>
</dbReference>
<evidence type="ECO:0000313" key="2">
    <source>
        <dbReference type="EMBL" id="MDJ1129750.1"/>
    </source>
</evidence>
<comment type="caution">
    <text evidence="2">The sequence shown here is derived from an EMBL/GenBank/DDBJ whole genome shotgun (WGS) entry which is preliminary data.</text>
</comment>
<dbReference type="SUPFAM" id="SSF53067">
    <property type="entry name" value="Actin-like ATPase domain"/>
    <property type="match status" value="2"/>
</dbReference>
<feature type="domain" description="Ppx/GppA phosphatase N-terminal" evidence="1">
    <location>
        <begin position="21"/>
        <end position="301"/>
    </location>
</feature>
<dbReference type="InterPro" id="IPR050273">
    <property type="entry name" value="GppA/Ppx_hydrolase"/>
</dbReference>
<organism evidence="2 3">
    <name type="scientific">Kribbibacterium absianum</name>
    <dbReference type="NCBI Taxonomy" id="3044210"/>
    <lineage>
        <taxon>Bacteria</taxon>
        <taxon>Bacillati</taxon>
        <taxon>Actinomycetota</taxon>
        <taxon>Coriobacteriia</taxon>
        <taxon>Coriobacteriales</taxon>
        <taxon>Kribbibacteriaceae</taxon>
        <taxon>Kribbibacterium</taxon>
    </lineage>
</organism>
<dbReference type="EMBL" id="JASJEX010000003">
    <property type="protein sequence ID" value="MDJ1129750.1"/>
    <property type="molecule type" value="Genomic_DNA"/>
</dbReference>
<keyword evidence="3" id="KW-1185">Reference proteome</keyword>